<evidence type="ECO:0000313" key="3">
    <source>
        <dbReference type="EMBL" id="ODQ58760.1"/>
    </source>
</evidence>
<accession>A0A1E3P0G5</accession>
<organism evidence="3 4">
    <name type="scientific">Wickerhamomyces anomalus (strain ATCC 58044 / CBS 1984 / NCYC 433 / NRRL Y-366-8)</name>
    <name type="common">Yeast</name>
    <name type="synonym">Hansenula anomala</name>
    <dbReference type="NCBI Taxonomy" id="683960"/>
    <lineage>
        <taxon>Eukaryota</taxon>
        <taxon>Fungi</taxon>
        <taxon>Dikarya</taxon>
        <taxon>Ascomycota</taxon>
        <taxon>Saccharomycotina</taxon>
        <taxon>Saccharomycetes</taxon>
        <taxon>Phaffomycetales</taxon>
        <taxon>Wickerhamomycetaceae</taxon>
        <taxon>Wickerhamomyces</taxon>
    </lineage>
</organism>
<dbReference type="SMART" id="SM00385">
    <property type="entry name" value="CYCLIN"/>
    <property type="match status" value="2"/>
</dbReference>
<dbReference type="GO" id="GO:0006357">
    <property type="term" value="P:regulation of transcription by RNA polymerase II"/>
    <property type="evidence" value="ECO:0007669"/>
    <property type="project" value="InterPro"/>
</dbReference>
<protein>
    <recommendedName>
        <fullName evidence="2">Cyclin-like domain-containing protein</fullName>
    </recommendedName>
</protein>
<dbReference type="GO" id="GO:0045943">
    <property type="term" value="P:positive regulation of transcription by RNA polymerase I"/>
    <property type="evidence" value="ECO:0007669"/>
    <property type="project" value="EnsemblFungi"/>
</dbReference>
<feature type="domain" description="Cyclin-like" evidence="2">
    <location>
        <begin position="145"/>
        <end position="224"/>
    </location>
</feature>
<feature type="non-terminal residue" evidence="3">
    <location>
        <position position="287"/>
    </location>
</feature>
<name>A0A1E3P0G5_WICAA</name>
<keyword evidence="1" id="KW-0195">Cyclin</keyword>
<proteinExistence type="inferred from homology"/>
<dbReference type="GO" id="GO:0045903">
    <property type="term" value="P:positive regulation of translational fidelity"/>
    <property type="evidence" value="ECO:0007669"/>
    <property type="project" value="EnsemblFungi"/>
</dbReference>
<gene>
    <name evidence="3" type="ORF">WICANDRAFT_17597</name>
</gene>
<dbReference type="STRING" id="683960.A0A1E3P0G5"/>
<dbReference type="CDD" id="cd20546">
    <property type="entry name" value="CYCLIN_SpCG1C_ScCTK2-like_rpt2"/>
    <property type="match status" value="1"/>
</dbReference>
<reference evidence="3 4" key="1">
    <citation type="journal article" date="2016" name="Proc. Natl. Acad. Sci. U.S.A.">
        <title>Comparative genomics of biotechnologically important yeasts.</title>
        <authorList>
            <person name="Riley R."/>
            <person name="Haridas S."/>
            <person name="Wolfe K.H."/>
            <person name="Lopes M.R."/>
            <person name="Hittinger C.T."/>
            <person name="Goeker M."/>
            <person name="Salamov A.A."/>
            <person name="Wisecaver J.H."/>
            <person name="Long T.M."/>
            <person name="Calvey C.H."/>
            <person name="Aerts A.L."/>
            <person name="Barry K.W."/>
            <person name="Choi C."/>
            <person name="Clum A."/>
            <person name="Coughlan A.Y."/>
            <person name="Deshpande S."/>
            <person name="Douglass A.P."/>
            <person name="Hanson S.J."/>
            <person name="Klenk H.-P."/>
            <person name="LaButti K.M."/>
            <person name="Lapidus A."/>
            <person name="Lindquist E.A."/>
            <person name="Lipzen A.M."/>
            <person name="Meier-Kolthoff J.P."/>
            <person name="Ohm R.A."/>
            <person name="Otillar R.P."/>
            <person name="Pangilinan J.L."/>
            <person name="Peng Y."/>
            <person name="Rokas A."/>
            <person name="Rosa C.A."/>
            <person name="Scheuner C."/>
            <person name="Sibirny A.A."/>
            <person name="Slot J.C."/>
            <person name="Stielow J.B."/>
            <person name="Sun H."/>
            <person name="Kurtzman C.P."/>
            <person name="Blackwell M."/>
            <person name="Grigoriev I.V."/>
            <person name="Jeffries T.W."/>
        </authorList>
    </citation>
    <scope>NUCLEOTIDE SEQUENCE [LARGE SCALE GENOMIC DNA]</scope>
    <source>
        <strain evidence="4">ATCC 58044 / CBS 1984 / NCYC 433 / NRRL Y-366-8</strain>
    </source>
</reference>
<dbReference type="EMBL" id="KV454211">
    <property type="protein sequence ID" value="ODQ58760.1"/>
    <property type="molecule type" value="Genomic_DNA"/>
</dbReference>
<dbReference type="PANTHER" id="PTHR10026">
    <property type="entry name" value="CYCLIN"/>
    <property type="match status" value="1"/>
</dbReference>
<dbReference type="GO" id="GO:0005829">
    <property type="term" value="C:cytosol"/>
    <property type="evidence" value="ECO:0007669"/>
    <property type="project" value="EnsemblFungi"/>
</dbReference>
<dbReference type="GO" id="GO:0032786">
    <property type="term" value="P:positive regulation of DNA-templated transcription, elongation"/>
    <property type="evidence" value="ECO:0007669"/>
    <property type="project" value="EnsemblFungi"/>
</dbReference>
<dbReference type="AlphaFoldDB" id="A0A1E3P0G5"/>
<dbReference type="GO" id="GO:0016538">
    <property type="term" value="F:cyclin-dependent protein serine/threonine kinase regulator activity"/>
    <property type="evidence" value="ECO:0007669"/>
    <property type="project" value="EnsemblFungi"/>
</dbReference>
<dbReference type="InterPro" id="IPR013763">
    <property type="entry name" value="Cyclin-like_dom"/>
</dbReference>
<feature type="non-terminal residue" evidence="3">
    <location>
        <position position="1"/>
    </location>
</feature>
<evidence type="ECO:0000313" key="4">
    <source>
        <dbReference type="Proteomes" id="UP000094112"/>
    </source>
</evidence>
<dbReference type="Pfam" id="PF00134">
    <property type="entry name" value="Cyclin_N"/>
    <property type="match status" value="1"/>
</dbReference>
<dbReference type="RefSeq" id="XP_019037967.1">
    <property type="nucleotide sequence ID" value="XM_019180751.1"/>
</dbReference>
<dbReference type="GO" id="GO:0005730">
    <property type="term" value="C:nucleolus"/>
    <property type="evidence" value="ECO:0007669"/>
    <property type="project" value="EnsemblFungi"/>
</dbReference>
<sequence length="287" mass="33766">STIQLARPFLTKSQIKHAQERTIESSTVYEQRRNQIFNFLMKICVSLKFPTKTLETAMIYYQRYFLFNKFDIAIYYDIAITSIFIASKNEDTIKKLRDILLVSNQIRNTFLNQDQLELYRKKILSLEFKLLETISFDFRLFHVEDFLIKISKSLKIPKDIGYLAWLIAYDSYQTEIALKVPPQTIAIACISLATKLKDFETTIRSEFYYTSDNSVNEALLDLLGLYINSYNYTGLASIYPDFQNKFVEIRIPLSDAQGLKEQTADLIKEDDYFKDRDFSIGERRYML</sequence>
<dbReference type="InterPro" id="IPR006671">
    <property type="entry name" value="Cyclin_N"/>
</dbReference>
<dbReference type="Proteomes" id="UP000094112">
    <property type="component" value="Unassembled WGS sequence"/>
</dbReference>
<dbReference type="InterPro" id="IPR043198">
    <property type="entry name" value="Cyclin/Ssn8"/>
</dbReference>
<evidence type="ECO:0000256" key="1">
    <source>
        <dbReference type="RuleBase" id="RU000383"/>
    </source>
</evidence>
<feature type="domain" description="Cyclin-like" evidence="2">
    <location>
        <begin position="38"/>
        <end position="132"/>
    </location>
</feature>
<dbReference type="Gene3D" id="1.10.472.10">
    <property type="entry name" value="Cyclin-like"/>
    <property type="match status" value="2"/>
</dbReference>
<dbReference type="OrthoDB" id="4951845at2759"/>
<dbReference type="GO" id="GO:0070692">
    <property type="term" value="C:CTDK-1 complex"/>
    <property type="evidence" value="ECO:0007669"/>
    <property type="project" value="EnsemblFungi"/>
</dbReference>
<dbReference type="GeneID" id="30197997"/>
<dbReference type="GO" id="GO:0031124">
    <property type="term" value="P:mRNA 3'-end processing"/>
    <property type="evidence" value="ECO:0007669"/>
    <property type="project" value="EnsemblFungi"/>
</dbReference>
<dbReference type="SUPFAM" id="SSF47954">
    <property type="entry name" value="Cyclin-like"/>
    <property type="match status" value="2"/>
</dbReference>
<keyword evidence="4" id="KW-1185">Reference proteome</keyword>
<dbReference type="InterPro" id="IPR036915">
    <property type="entry name" value="Cyclin-like_sf"/>
</dbReference>
<evidence type="ECO:0000259" key="2">
    <source>
        <dbReference type="SMART" id="SM00385"/>
    </source>
</evidence>
<comment type="similarity">
    <text evidence="1">Belongs to the cyclin family.</text>
</comment>